<sequence>MRLRSRLHRFDKHLYASVAQARLPGFEHVLPPLSACR</sequence>
<dbReference type="AlphaFoldDB" id="A0A7W5YFH8"/>
<keyword evidence="2" id="KW-1185">Reference proteome</keyword>
<name>A0A7W5YFH8_9ACTN</name>
<protein>
    <submittedName>
        <fullName evidence="1">Uncharacterized protein</fullName>
    </submittedName>
</protein>
<proteinExistence type="predicted"/>
<organism evidence="1 2">
    <name type="scientific">Nonomuraea dietziae</name>
    <dbReference type="NCBI Taxonomy" id="65515"/>
    <lineage>
        <taxon>Bacteria</taxon>
        <taxon>Bacillati</taxon>
        <taxon>Actinomycetota</taxon>
        <taxon>Actinomycetes</taxon>
        <taxon>Streptosporangiales</taxon>
        <taxon>Streptosporangiaceae</taxon>
        <taxon>Nonomuraea</taxon>
    </lineage>
</organism>
<reference evidence="1 2" key="1">
    <citation type="submission" date="2020-08" db="EMBL/GenBank/DDBJ databases">
        <title>Sequencing the genomes of 1000 actinobacteria strains.</title>
        <authorList>
            <person name="Klenk H.-P."/>
        </authorList>
    </citation>
    <scope>NUCLEOTIDE SEQUENCE [LARGE SCALE GENOMIC DNA]</scope>
    <source>
        <strain evidence="1 2">DSM 44320</strain>
    </source>
</reference>
<dbReference type="Proteomes" id="UP000579945">
    <property type="component" value="Unassembled WGS sequence"/>
</dbReference>
<gene>
    <name evidence="1" type="ORF">FHR33_008885</name>
</gene>
<evidence type="ECO:0000313" key="1">
    <source>
        <dbReference type="EMBL" id="MBB3732938.1"/>
    </source>
</evidence>
<dbReference type="EMBL" id="JACIBV010000002">
    <property type="protein sequence ID" value="MBB3732938.1"/>
    <property type="molecule type" value="Genomic_DNA"/>
</dbReference>
<evidence type="ECO:0000313" key="2">
    <source>
        <dbReference type="Proteomes" id="UP000579945"/>
    </source>
</evidence>
<comment type="caution">
    <text evidence="1">The sequence shown here is derived from an EMBL/GenBank/DDBJ whole genome shotgun (WGS) entry which is preliminary data.</text>
</comment>
<accession>A0A7W5YFH8</accession>